<name>A0A9D3WER0_9ROSI</name>
<proteinExistence type="predicted"/>
<dbReference type="Pfam" id="PF03087">
    <property type="entry name" value="BPS1"/>
    <property type="match status" value="1"/>
</dbReference>
<dbReference type="OrthoDB" id="998046at2759"/>
<accession>A0A9D3WER0</accession>
<comment type="caution">
    <text evidence="2">The sequence shown here is derived from an EMBL/GenBank/DDBJ whole genome shotgun (WGS) entry which is preliminary data.</text>
</comment>
<dbReference type="InterPro" id="IPR004320">
    <property type="entry name" value="BPS1_pln"/>
</dbReference>
<evidence type="ECO:0000313" key="2">
    <source>
        <dbReference type="EMBL" id="KAH1122739.1"/>
    </source>
</evidence>
<keyword evidence="3" id="KW-1185">Reference proteome</keyword>
<organism evidence="2 3">
    <name type="scientific">Gossypium stocksii</name>
    <dbReference type="NCBI Taxonomy" id="47602"/>
    <lineage>
        <taxon>Eukaryota</taxon>
        <taxon>Viridiplantae</taxon>
        <taxon>Streptophyta</taxon>
        <taxon>Embryophyta</taxon>
        <taxon>Tracheophyta</taxon>
        <taxon>Spermatophyta</taxon>
        <taxon>Magnoliopsida</taxon>
        <taxon>eudicotyledons</taxon>
        <taxon>Gunneridae</taxon>
        <taxon>Pentapetalae</taxon>
        <taxon>rosids</taxon>
        <taxon>malvids</taxon>
        <taxon>Malvales</taxon>
        <taxon>Malvaceae</taxon>
        <taxon>Malvoideae</taxon>
        <taxon>Gossypium</taxon>
    </lineage>
</organism>
<evidence type="ECO:0000313" key="3">
    <source>
        <dbReference type="Proteomes" id="UP000828251"/>
    </source>
</evidence>
<dbReference type="Proteomes" id="UP000828251">
    <property type="component" value="Unassembled WGS sequence"/>
</dbReference>
<reference evidence="2 3" key="1">
    <citation type="journal article" date="2021" name="Plant Biotechnol. J.">
        <title>Multi-omics assisted identification of the key and species-specific regulatory components of drought-tolerant mechanisms in Gossypium stocksii.</title>
        <authorList>
            <person name="Yu D."/>
            <person name="Ke L."/>
            <person name="Zhang D."/>
            <person name="Wu Y."/>
            <person name="Sun Y."/>
            <person name="Mei J."/>
            <person name="Sun J."/>
            <person name="Sun Y."/>
        </authorList>
    </citation>
    <scope>NUCLEOTIDE SEQUENCE [LARGE SCALE GENOMIC DNA]</scope>
    <source>
        <strain evidence="3">cv. E1</strain>
        <tissue evidence="2">Leaf</tissue>
    </source>
</reference>
<dbReference type="AlphaFoldDB" id="A0A9D3WER0"/>
<dbReference type="GO" id="GO:0048367">
    <property type="term" value="P:shoot system development"/>
    <property type="evidence" value="ECO:0007669"/>
    <property type="project" value="InterPro"/>
</dbReference>
<dbReference type="PANTHER" id="PTHR33070">
    <property type="entry name" value="OS06G0725500 PROTEIN"/>
    <property type="match status" value="1"/>
</dbReference>
<keyword evidence="1" id="KW-0175">Coiled coil</keyword>
<sequence length="96" mass="10962">MESKLTNWSLLSKLMSSKCITHEGEASKTNEFEKMDAVLCTLIGKRTRKSSIISNDDAQIKLQKLELSIQDLEDGLECLLRLLIKTRVFVLNIVRH</sequence>
<dbReference type="EMBL" id="JAIQCV010000002">
    <property type="protein sequence ID" value="KAH1122739.1"/>
    <property type="molecule type" value="Genomic_DNA"/>
</dbReference>
<protein>
    <submittedName>
        <fullName evidence="2">Uncharacterized protein</fullName>
    </submittedName>
</protein>
<gene>
    <name evidence="2" type="ORF">J1N35_005899</name>
</gene>
<dbReference type="PANTHER" id="PTHR33070:SF129">
    <property type="entry name" value="DUF241 DOMAIN PROTEIN"/>
    <property type="match status" value="1"/>
</dbReference>
<dbReference type="GO" id="GO:0048364">
    <property type="term" value="P:root development"/>
    <property type="evidence" value="ECO:0007669"/>
    <property type="project" value="InterPro"/>
</dbReference>
<evidence type="ECO:0000256" key="1">
    <source>
        <dbReference type="SAM" id="Coils"/>
    </source>
</evidence>
<feature type="coiled-coil region" evidence="1">
    <location>
        <begin position="55"/>
        <end position="82"/>
    </location>
</feature>